<dbReference type="AlphaFoldDB" id="A0AAV1V9R3"/>
<dbReference type="EMBL" id="CAKLBY020000303">
    <property type="protein sequence ID" value="CAK7943540.1"/>
    <property type="molecule type" value="Genomic_DNA"/>
</dbReference>
<reference evidence="2" key="1">
    <citation type="submission" date="2024-01" db="EMBL/GenBank/DDBJ databases">
        <authorList>
            <person name="Webb A."/>
        </authorList>
    </citation>
    <scope>NUCLEOTIDE SEQUENCE</scope>
    <source>
        <strain evidence="2">Pm1</strain>
    </source>
</reference>
<feature type="compositionally biased region" description="Low complexity" evidence="1">
    <location>
        <begin position="1"/>
        <end position="33"/>
    </location>
</feature>
<evidence type="ECO:0000256" key="1">
    <source>
        <dbReference type="SAM" id="MobiDB-lite"/>
    </source>
</evidence>
<evidence type="ECO:0000313" key="3">
    <source>
        <dbReference type="Proteomes" id="UP001162060"/>
    </source>
</evidence>
<comment type="caution">
    <text evidence="2">The sequence shown here is derived from an EMBL/GenBank/DDBJ whole genome shotgun (WGS) entry which is preliminary data.</text>
</comment>
<proteinExistence type="predicted"/>
<protein>
    <submittedName>
        <fullName evidence="2">Uncharacterized protein</fullName>
    </submittedName>
</protein>
<feature type="region of interest" description="Disordered" evidence="1">
    <location>
        <begin position="1"/>
        <end position="39"/>
    </location>
</feature>
<sequence>MVQMTSRSSSSTSRRCSSHCTCDSSNDSPSPDSTQRIPFGQLYRSKRVLTSTFGENEEKMTTVFAELRHMRPKLKLGLLE</sequence>
<organism evidence="2 3">
    <name type="scientific">Peronospora matthiolae</name>
    <dbReference type="NCBI Taxonomy" id="2874970"/>
    <lineage>
        <taxon>Eukaryota</taxon>
        <taxon>Sar</taxon>
        <taxon>Stramenopiles</taxon>
        <taxon>Oomycota</taxon>
        <taxon>Peronosporomycetes</taxon>
        <taxon>Peronosporales</taxon>
        <taxon>Peronosporaceae</taxon>
        <taxon>Peronospora</taxon>
    </lineage>
</organism>
<evidence type="ECO:0000313" key="2">
    <source>
        <dbReference type="EMBL" id="CAK7943540.1"/>
    </source>
</evidence>
<gene>
    <name evidence="2" type="ORF">PM001_LOCUS28690</name>
</gene>
<dbReference type="Proteomes" id="UP001162060">
    <property type="component" value="Unassembled WGS sequence"/>
</dbReference>
<accession>A0AAV1V9R3</accession>
<name>A0AAV1V9R3_9STRA</name>